<dbReference type="GO" id="GO:0003677">
    <property type="term" value="F:DNA binding"/>
    <property type="evidence" value="ECO:0007669"/>
    <property type="project" value="UniProtKB-KW"/>
</dbReference>
<keyword evidence="1" id="KW-0238">DNA-binding</keyword>
<dbReference type="AlphaFoldDB" id="A0A9D2AFL3"/>
<dbReference type="Proteomes" id="UP000824204">
    <property type="component" value="Unassembled WGS sequence"/>
</dbReference>
<dbReference type="Pfam" id="PF04237">
    <property type="entry name" value="YjbR"/>
    <property type="match status" value="1"/>
</dbReference>
<evidence type="ECO:0000313" key="2">
    <source>
        <dbReference type="Proteomes" id="UP000824204"/>
    </source>
</evidence>
<dbReference type="SUPFAM" id="SSF142906">
    <property type="entry name" value="YjbR-like"/>
    <property type="match status" value="1"/>
</dbReference>
<gene>
    <name evidence="1" type="ORF">H9741_05705</name>
</gene>
<evidence type="ECO:0000313" key="1">
    <source>
        <dbReference type="EMBL" id="HIX07944.1"/>
    </source>
</evidence>
<dbReference type="InterPro" id="IPR038056">
    <property type="entry name" value="YjbR-like_sf"/>
</dbReference>
<dbReference type="InterPro" id="IPR058532">
    <property type="entry name" value="YjbR/MT2646/Rv2570-like"/>
</dbReference>
<reference evidence="1" key="1">
    <citation type="journal article" date="2021" name="PeerJ">
        <title>Extensive microbial diversity within the chicken gut microbiome revealed by metagenomics and culture.</title>
        <authorList>
            <person name="Gilroy R."/>
            <person name="Ravi A."/>
            <person name="Getino M."/>
            <person name="Pursley I."/>
            <person name="Horton D.L."/>
            <person name="Alikhan N.F."/>
            <person name="Baker D."/>
            <person name="Gharbi K."/>
            <person name="Hall N."/>
            <person name="Watson M."/>
            <person name="Adriaenssens E.M."/>
            <person name="Foster-Nyarko E."/>
            <person name="Jarju S."/>
            <person name="Secka A."/>
            <person name="Antonio M."/>
            <person name="Oren A."/>
            <person name="Chaudhuri R.R."/>
            <person name="La Ragione R."/>
            <person name="Hildebrand F."/>
            <person name="Pallen M.J."/>
        </authorList>
    </citation>
    <scope>NUCLEOTIDE SEQUENCE</scope>
    <source>
        <strain evidence="1">811</strain>
    </source>
</reference>
<comment type="caution">
    <text evidence="1">The sequence shown here is derived from an EMBL/GenBank/DDBJ whole genome shotgun (WGS) entry which is preliminary data.</text>
</comment>
<dbReference type="InterPro" id="IPR007351">
    <property type="entry name" value="YjbR"/>
</dbReference>
<name>A0A9D2AFL3_9FIRM</name>
<protein>
    <submittedName>
        <fullName evidence="1">MmcQ/YjbR family DNA-binding protein</fullName>
    </submittedName>
</protein>
<accession>A0A9D2AFL3</accession>
<sequence>METERLFAAAKELIGARTDYPFEGDRDTAVFRHGAGKWFGICLYVPLKYFGEGAGSEYCLNLKCPPDLAQILCGTYRGVLPAYHMNKTHWITVRLHSDVPDEEIVKLLNLSYDLTLPRAK</sequence>
<proteinExistence type="predicted"/>
<dbReference type="EMBL" id="DXFX01000071">
    <property type="protein sequence ID" value="HIX07944.1"/>
    <property type="molecule type" value="Genomic_DNA"/>
</dbReference>
<dbReference type="PANTHER" id="PTHR35145:SF1">
    <property type="entry name" value="CYTOPLASMIC PROTEIN"/>
    <property type="match status" value="1"/>
</dbReference>
<dbReference type="PANTHER" id="PTHR35145">
    <property type="entry name" value="CYTOPLASMIC PROTEIN-RELATED"/>
    <property type="match status" value="1"/>
</dbReference>
<dbReference type="Gene3D" id="3.90.1150.30">
    <property type="match status" value="1"/>
</dbReference>
<organism evidence="1 2">
    <name type="scientific">Candidatus Borkfalkia faecipullorum</name>
    <dbReference type="NCBI Taxonomy" id="2838510"/>
    <lineage>
        <taxon>Bacteria</taxon>
        <taxon>Bacillati</taxon>
        <taxon>Bacillota</taxon>
        <taxon>Clostridia</taxon>
        <taxon>Christensenellales</taxon>
        <taxon>Christensenellaceae</taxon>
        <taxon>Candidatus Borkfalkia</taxon>
    </lineage>
</organism>
<reference evidence="1" key="2">
    <citation type="submission" date="2021-04" db="EMBL/GenBank/DDBJ databases">
        <authorList>
            <person name="Gilroy R."/>
        </authorList>
    </citation>
    <scope>NUCLEOTIDE SEQUENCE</scope>
    <source>
        <strain evidence="1">811</strain>
    </source>
</reference>